<dbReference type="SUPFAM" id="SSF49764">
    <property type="entry name" value="HSP20-like chaperones"/>
    <property type="match status" value="1"/>
</dbReference>
<sequence length="138" mass="15711">MNIIPRNFDSIFDDFFPSLRSTTESNFGQLIPRVDVEEQETQYLIKADLPGINKEDINVELQNGLLTIRAEHTEEKEDKKDGKVIRRERHSGSYARSFSVGKGVTEDDVSGRFENGVLTLTIPKKDNEEPTTKRINIA</sequence>
<feature type="domain" description="SHSP" evidence="3">
    <location>
        <begin position="25"/>
        <end position="138"/>
    </location>
</feature>
<gene>
    <name evidence="4" type="ORF">CSA61_00335</name>
</gene>
<dbReference type="AlphaFoldDB" id="A0A2G6JB49"/>
<dbReference type="Gene3D" id="2.60.40.790">
    <property type="match status" value="1"/>
</dbReference>
<dbReference type="InterPro" id="IPR008978">
    <property type="entry name" value="HSP20-like_chaperone"/>
</dbReference>
<comment type="caution">
    <text evidence="4">The sequence shown here is derived from an EMBL/GenBank/DDBJ whole genome shotgun (WGS) entry which is preliminary data.</text>
</comment>
<dbReference type="InterPro" id="IPR002068">
    <property type="entry name" value="A-crystallin/Hsp20_dom"/>
</dbReference>
<dbReference type="CDD" id="cd06471">
    <property type="entry name" value="ACD_LpsHSP_like"/>
    <property type="match status" value="1"/>
</dbReference>
<accession>A0A2G6JB49</accession>
<comment type="similarity">
    <text evidence="1 2">Belongs to the small heat shock protein (HSP20) family.</text>
</comment>
<organism evidence="4 5">
    <name type="scientific">Neptuniibacter caesariensis</name>
    <dbReference type="NCBI Taxonomy" id="207954"/>
    <lineage>
        <taxon>Bacteria</taxon>
        <taxon>Pseudomonadati</taxon>
        <taxon>Pseudomonadota</taxon>
        <taxon>Gammaproteobacteria</taxon>
        <taxon>Oceanospirillales</taxon>
        <taxon>Oceanospirillaceae</taxon>
        <taxon>Neptuniibacter</taxon>
    </lineage>
</organism>
<dbReference type="Proteomes" id="UP000242733">
    <property type="component" value="Unassembled WGS sequence"/>
</dbReference>
<dbReference type="EMBL" id="PDSG01000004">
    <property type="protein sequence ID" value="PIE20648.1"/>
    <property type="molecule type" value="Genomic_DNA"/>
</dbReference>
<dbReference type="PROSITE" id="PS01031">
    <property type="entry name" value="SHSP"/>
    <property type="match status" value="1"/>
</dbReference>
<dbReference type="Pfam" id="PF00011">
    <property type="entry name" value="HSP20"/>
    <property type="match status" value="1"/>
</dbReference>
<protein>
    <submittedName>
        <fullName evidence="4">Heat-shock protein Hsp20</fullName>
    </submittedName>
</protein>
<dbReference type="PANTHER" id="PTHR11527">
    <property type="entry name" value="HEAT-SHOCK PROTEIN 20 FAMILY MEMBER"/>
    <property type="match status" value="1"/>
</dbReference>
<evidence type="ECO:0000313" key="5">
    <source>
        <dbReference type="Proteomes" id="UP000242733"/>
    </source>
</evidence>
<dbReference type="InterPro" id="IPR031107">
    <property type="entry name" value="Small_HSP"/>
</dbReference>
<reference evidence="4 5" key="1">
    <citation type="submission" date="2017-10" db="EMBL/GenBank/DDBJ databases">
        <title>Novel microbial diversity and functional potential in the marine mammal oral microbiome.</title>
        <authorList>
            <person name="Dudek N.K."/>
            <person name="Sun C.L."/>
            <person name="Burstein D."/>
            <person name="Kantor R.S."/>
            <person name="Aliaga Goltsman D.S."/>
            <person name="Bik E.M."/>
            <person name="Thomas B.C."/>
            <person name="Banfield J.F."/>
            <person name="Relman D.A."/>
        </authorList>
    </citation>
    <scope>NUCLEOTIDE SEQUENCE [LARGE SCALE GENOMIC DNA]</scope>
    <source>
        <strain evidence="4">DOLJORAL78_49_30</strain>
    </source>
</reference>
<name>A0A2G6JB49_NEPCE</name>
<evidence type="ECO:0000256" key="1">
    <source>
        <dbReference type="PROSITE-ProRule" id="PRU00285"/>
    </source>
</evidence>
<proteinExistence type="inferred from homology"/>
<evidence type="ECO:0000259" key="3">
    <source>
        <dbReference type="PROSITE" id="PS01031"/>
    </source>
</evidence>
<evidence type="ECO:0000313" key="4">
    <source>
        <dbReference type="EMBL" id="PIE20648.1"/>
    </source>
</evidence>
<evidence type="ECO:0000256" key="2">
    <source>
        <dbReference type="RuleBase" id="RU003616"/>
    </source>
</evidence>